<evidence type="ECO:0000256" key="2">
    <source>
        <dbReference type="SAM" id="Phobius"/>
    </source>
</evidence>
<dbReference type="Gene3D" id="1.10.287.470">
    <property type="entry name" value="Helix hairpin bin"/>
    <property type="match status" value="1"/>
</dbReference>
<feature type="domain" description="Multidrug resistance protein MdtA-like barrel-sandwich hybrid" evidence="3">
    <location>
        <begin position="61"/>
        <end position="237"/>
    </location>
</feature>
<dbReference type="SUPFAM" id="SSF111369">
    <property type="entry name" value="HlyD-like secretion proteins"/>
    <property type="match status" value="1"/>
</dbReference>
<proteinExistence type="predicted"/>
<keyword evidence="1" id="KW-0175">Coiled coil</keyword>
<keyword evidence="2" id="KW-0812">Transmembrane</keyword>
<evidence type="ECO:0000313" key="5">
    <source>
        <dbReference type="Proteomes" id="UP001198862"/>
    </source>
</evidence>
<dbReference type="PANTHER" id="PTHR30386:SF18">
    <property type="entry name" value="INNER MEMBRANE PROTEIN YIAV-RELATED"/>
    <property type="match status" value="1"/>
</dbReference>
<sequence>MVIVAVAYFAFTWTVFFRFKLLPWNWPWRILTVLVGAAILSVFMALFNTMTPSGRIVVVSRVVEVTPTVSGTVVAIEAEPNVLMKAGSILFRIDPAPYHFKVKQLKAAVAEAEQKVNQYKAQVDLAVADVAGLTAQLAYAEKRRDDIEKLARTSASSEFRFQDAVAQVALLNAQLQAARAREANARLVLGSEIEGQNTTVAQLQAQLENATWELEQTTVKAPSDGYVSGMSLSIGARAVPLKAVMSFIVAGDISIVGVFDQAGYASIRPGAPVHLVFANLPGKVFHSRMGTAAQGIRQGQVAVSGSLFTAEAVGNSTTYPALINIPGDVDPAFVLPGVVGTATVVPEGAGAIGTLASIILWMKAFVAYL</sequence>
<dbReference type="Gene3D" id="2.40.50.100">
    <property type="match status" value="1"/>
</dbReference>
<dbReference type="EMBL" id="JAJISD010000011">
    <property type="protein sequence ID" value="MCC8431849.1"/>
    <property type="molecule type" value="Genomic_DNA"/>
</dbReference>
<dbReference type="InterPro" id="IPR050739">
    <property type="entry name" value="MFP"/>
</dbReference>
<protein>
    <submittedName>
        <fullName evidence="4">Biotin/lipoyl-binding protein</fullName>
    </submittedName>
</protein>
<dbReference type="PANTHER" id="PTHR30386">
    <property type="entry name" value="MEMBRANE FUSION SUBUNIT OF EMRAB-TOLC MULTIDRUG EFFLUX PUMP"/>
    <property type="match status" value="1"/>
</dbReference>
<dbReference type="RefSeq" id="WP_230553273.1">
    <property type="nucleotide sequence ID" value="NZ_JAJISD010000011.1"/>
</dbReference>
<name>A0ABS8L0H8_9HYPH</name>
<dbReference type="Pfam" id="PF25917">
    <property type="entry name" value="BSH_RND"/>
    <property type="match status" value="1"/>
</dbReference>
<dbReference type="InterPro" id="IPR058625">
    <property type="entry name" value="MdtA-like_BSH"/>
</dbReference>
<reference evidence="4 5" key="1">
    <citation type="submission" date="2021-11" db="EMBL/GenBank/DDBJ databases">
        <authorList>
            <person name="Lee D.-H."/>
            <person name="Kim S.-B."/>
        </authorList>
    </citation>
    <scope>NUCLEOTIDE SEQUENCE [LARGE SCALE GENOMIC DNA]</scope>
    <source>
        <strain evidence="4 5">KCTC 52223</strain>
    </source>
</reference>
<dbReference type="Proteomes" id="UP001198862">
    <property type="component" value="Unassembled WGS sequence"/>
</dbReference>
<feature type="coiled-coil region" evidence="1">
    <location>
        <begin position="102"/>
        <end position="129"/>
    </location>
</feature>
<evidence type="ECO:0000256" key="1">
    <source>
        <dbReference type="SAM" id="Coils"/>
    </source>
</evidence>
<feature type="transmembrane region" description="Helical" evidence="2">
    <location>
        <begin position="28"/>
        <end position="47"/>
    </location>
</feature>
<comment type="caution">
    <text evidence="4">The sequence shown here is derived from an EMBL/GenBank/DDBJ whole genome shotgun (WGS) entry which is preliminary data.</text>
</comment>
<evidence type="ECO:0000259" key="3">
    <source>
        <dbReference type="Pfam" id="PF25917"/>
    </source>
</evidence>
<accession>A0ABS8L0H8</accession>
<evidence type="ECO:0000313" key="4">
    <source>
        <dbReference type="EMBL" id="MCC8431849.1"/>
    </source>
</evidence>
<keyword evidence="2" id="KW-0472">Membrane</keyword>
<gene>
    <name evidence="4" type="ORF">LJ725_22960</name>
</gene>
<feature type="coiled-coil region" evidence="1">
    <location>
        <begin position="161"/>
        <end position="220"/>
    </location>
</feature>
<keyword evidence="2" id="KW-1133">Transmembrane helix</keyword>
<keyword evidence="5" id="KW-1185">Reference proteome</keyword>
<organism evidence="4 5">
    <name type="scientific">Reyranella aquatilis</name>
    <dbReference type="NCBI Taxonomy" id="2035356"/>
    <lineage>
        <taxon>Bacteria</taxon>
        <taxon>Pseudomonadati</taxon>
        <taxon>Pseudomonadota</taxon>
        <taxon>Alphaproteobacteria</taxon>
        <taxon>Hyphomicrobiales</taxon>
        <taxon>Reyranellaceae</taxon>
        <taxon>Reyranella</taxon>
    </lineage>
</organism>